<dbReference type="GeneID" id="5233796"/>
<evidence type="ECO:0000313" key="4">
    <source>
        <dbReference type="Proteomes" id="UP000001996"/>
    </source>
</evidence>
<dbReference type="GO" id="GO:0016192">
    <property type="term" value="P:vesicle-mediated transport"/>
    <property type="evidence" value="ECO:0007669"/>
    <property type="project" value="UniProtKB-ARBA"/>
</dbReference>
<dbReference type="PANTHER" id="PTHR10663:SF388">
    <property type="entry name" value="GOLGI-SPECIFIC BREFELDIN A-RESISTANCE GUANINE NUCLEOTIDE EXCHANGE FACTOR 1"/>
    <property type="match status" value="1"/>
</dbReference>
<feature type="compositionally biased region" description="Low complexity" evidence="1">
    <location>
        <begin position="337"/>
        <end position="352"/>
    </location>
</feature>
<dbReference type="VEuPathDB" id="FungiDB:LELG_02205"/>
<feature type="compositionally biased region" description="Basic and acidic residues" evidence="1">
    <location>
        <begin position="353"/>
        <end position="364"/>
    </location>
</feature>
<dbReference type="InParanoid" id="A5DXW8"/>
<dbReference type="InterPro" id="IPR035999">
    <property type="entry name" value="Sec7_dom_sf"/>
</dbReference>
<accession>A5DXW8</accession>
<dbReference type="STRING" id="379508.A5DXW8"/>
<evidence type="ECO:0000256" key="1">
    <source>
        <dbReference type="SAM" id="MobiDB-lite"/>
    </source>
</evidence>
<dbReference type="Proteomes" id="UP000001996">
    <property type="component" value="Unassembled WGS sequence"/>
</dbReference>
<evidence type="ECO:0000313" key="3">
    <source>
        <dbReference type="EMBL" id="EDK44026.1"/>
    </source>
</evidence>
<dbReference type="FunCoup" id="A5DXW8">
    <property type="interactions" value="984"/>
</dbReference>
<dbReference type="GO" id="GO:0005794">
    <property type="term" value="C:Golgi apparatus"/>
    <property type="evidence" value="ECO:0007669"/>
    <property type="project" value="UniProtKB-ARBA"/>
</dbReference>
<gene>
    <name evidence="3" type="ORF">LELG_02205</name>
</gene>
<dbReference type="InterPro" id="IPR023394">
    <property type="entry name" value="Sec7_C_sf"/>
</dbReference>
<feature type="region of interest" description="Disordered" evidence="1">
    <location>
        <begin position="324"/>
        <end position="364"/>
    </location>
</feature>
<dbReference type="Pfam" id="PF12783">
    <property type="entry name" value="Sec7-like_HUS"/>
    <property type="match status" value="1"/>
</dbReference>
<feature type="region of interest" description="Disordered" evidence="1">
    <location>
        <begin position="1"/>
        <end position="40"/>
    </location>
</feature>
<sequence>MNVTSERGARSGIKTGDSSSSLSTTTTTTTTTTGAAGAEAALHEVKRKTVSSNRPISRGNVSIDPTTLAVNECMAMVSAMRRSNRWAQGGVAALLNASDIFGTPDDDEGLTSNLGISSILNNQSEKGANYNGSTLSTSRLDNPLLSSFLQLKSILTESKTIFDIDSLTLLQPFLLVIKLSSTSGYITGLALNAVSKFLTYDVISLDSKNINASLAQIVSALTHCRFEAADQNSDDAVLLKVLRLLEKLVESLLVAILTNESVSEIVHTCLSLACNKRRSEVLRRAAEMAMMSITVEIFSKLKELEPETDFSGNDLQTNFSNTVLPDDVIGGTETKASSESSSSPSSVNGDSKSSMEVEKHNAEEHELVQESFDDPFGIVCINEFLGILVSFISPTNQHQHMESTRVFALTLINTAVEVSGSELPKYSSLLTMIADPVSKHVLQIITTTDSTPLLKASLQVFSTISIVLGSRLKPQFELSIRLIMKALQPEPISNDKTGKKISNQPSRTPIAKELLLESLSLLWTRSPEFFTRMFINYDCDFEKSDLAADFIKFLAKQSLPEAAITLTHNVPPLCLDGLLTLILGMNERSKVHTRGSKSELSKKYLEKRRKKTAFINCTELLNENPKEGVKLLAKEGFISDDKDYEEVANFFFSKSARLNKKMLGEFLAKPKNSHLLDAFISLFDFRDLRVDEALRILLKTFRLPGESQQIERIVEKFAERYVSCQENSDSNQVDLSTKSPATKRRGSAGEENDEAVRPDKDSVFILSYSVIMLNTDLHNPQVKRQMLLEDYKRNLRGVYNGKDFPEWYLSKIYSSIKDREIIMPEEHHGTDKWFDDVWHNAVSTQDFSNETHDEFDAKELCHFDSVLLQAIVDDLISTLMVVYQEASDDHIVTRLMSSVDKVTSLCLIYNIPEPIDTLTIRLVQFSNLARGELRKGLNDDNIREEIPITQLKIEKKDGDIFVSDLSVWFGRDFKAQLAAVMLFRLMKKSGCRVTKSWDKVVDVILNLFENCLIDPNMFGEFQKKIQMGPLPKVQPLYHIKKSKPLNNSGLLSTFSSFLKGYNDEPPEPTDVEIEATLSSMDCVKTINVPNIFAIVSKSDSRNLMEFISLFLASIPKLDEKNKRFCETETLFILEACVCFCLLLNSQKIMEKVYDCLNEVNGLSKKGQLRLTTYKLLLLRYYENENSLLVVLKTLGESDKDLMSKHGGQILQPLLSLLDDDCWCYKKLLVDDNYWNTLRYFGSLQVNAFDIIPFLESFVANSREEITPANFVSVLGLMDEISSLGAIGSQFEHESEHNGGKLAQNSYYNDVMGMAKKSIELTSRLAPLLTKEQFQQNGLAYSFIQALAHQCFNPCREVRDFAVKTLQASTTSMQLNKDMTFQGVFEFGYLPLLSELSKVEVYNSGRNGFQKTRNEVVSLISKAFLKNLDNTNLDDVKLVWIKILDGLLEFQKNNGRYLSPELTESTKETLKNMILVLQANKVIADDTNHDESLKQTVEKIRVLYPSLAEELGLVEKKLEVAETEETKEKPNMKNEEAETEKENDIEGKQADGAEHESERVIAAGDKDHDEKTV</sequence>
<dbReference type="GO" id="GO:0032012">
    <property type="term" value="P:regulation of ARF protein signal transduction"/>
    <property type="evidence" value="ECO:0007669"/>
    <property type="project" value="InterPro"/>
</dbReference>
<dbReference type="Pfam" id="PF01369">
    <property type="entry name" value="Sec7"/>
    <property type="match status" value="1"/>
</dbReference>
<dbReference type="OrthoDB" id="10258608at2759"/>
<dbReference type="Gene3D" id="1.10.1000.11">
    <property type="entry name" value="Arf Nucleotide-binding Site Opener,domain 2"/>
    <property type="match status" value="1"/>
</dbReference>
<proteinExistence type="predicted"/>
<dbReference type="Gene3D" id="1.10.220.20">
    <property type="match status" value="1"/>
</dbReference>
<feature type="region of interest" description="Disordered" evidence="1">
    <location>
        <begin position="1519"/>
        <end position="1572"/>
    </location>
</feature>
<dbReference type="SMART" id="SM00222">
    <property type="entry name" value="Sec7"/>
    <property type="match status" value="1"/>
</dbReference>
<dbReference type="InterPro" id="IPR000904">
    <property type="entry name" value="Sec7_dom"/>
</dbReference>
<keyword evidence="4" id="KW-1185">Reference proteome</keyword>
<dbReference type="HOGENOM" id="CLU_001204_3_1_1"/>
<dbReference type="EMBL" id="CH981525">
    <property type="protein sequence ID" value="EDK44026.1"/>
    <property type="molecule type" value="Genomic_DNA"/>
</dbReference>
<dbReference type="KEGG" id="lel:PVL30_002231"/>
<dbReference type="GO" id="GO:0005085">
    <property type="term" value="F:guanyl-nucleotide exchange factor activity"/>
    <property type="evidence" value="ECO:0007669"/>
    <property type="project" value="InterPro"/>
</dbReference>
<organism evidence="3 4">
    <name type="scientific">Lodderomyces elongisporus (strain ATCC 11503 / CBS 2605 / JCM 1781 / NBRC 1676 / NRRL YB-4239)</name>
    <name type="common">Yeast</name>
    <name type="synonym">Saccharomyces elongisporus</name>
    <dbReference type="NCBI Taxonomy" id="379508"/>
    <lineage>
        <taxon>Eukaryota</taxon>
        <taxon>Fungi</taxon>
        <taxon>Dikarya</taxon>
        <taxon>Ascomycota</taxon>
        <taxon>Saccharomycotina</taxon>
        <taxon>Pichiomycetes</taxon>
        <taxon>Debaryomycetaceae</taxon>
        <taxon>Candida/Lodderomyces clade</taxon>
        <taxon>Lodderomyces</taxon>
    </lineage>
</organism>
<dbReference type="Pfam" id="PF23325">
    <property type="entry name" value="TPR_28"/>
    <property type="match status" value="1"/>
</dbReference>
<dbReference type="OMA" id="ILWTRSP"/>
<name>A5DXW8_LODEL</name>
<protein>
    <recommendedName>
        <fullName evidence="2">SEC7 domain-containing protein</fullName>
    </recommendedName>
</protein>
<dbReference type="CDD" id="cd00171">
    <property type="entry name" value="Sec7"/>
    <property type="match status" value="1"/>
</dbReference>
<feature type="compositionally biased region" description="Low complexity" evidence="1">
    <location>
        <begin position="18"/>
        <end position="33"/>
    </location>
</feature>
<dbReference type="SUPFAM" id="SSF48425">
    <property type="entry name" value="Sec7 domain"/>
    <property type="match status" value="1"/>
</dbReference>
<feature type="region of interest" description="Disordered" evidence="1">
    <location>
        <begin position="729"/>
        <end position="755"/>
    </location>
</feature>
<feature type="compositionally biased region" description="Polar residues" evidence="1">
    <location>
        <begin position="729"/>
        <end position="740"/>
    </location>
</feature>
<feature type="domain" description="SEC7" evidence="2">
    <location>
        <begin position="603"/>
        <end position="819"/>
    </location>
</feature>
<dbReference type="PANTHER" id="PTHR10663">
    <property type="entry name" value="GUANYL-NUCLEOTIDE EXCHANGE FACTOR"/>
    <property type="match status" value="1"/>
</dbReference>
<dbReference type="eggNOG" id="KOG0928">
    <property type="taxonomic scope" value="Eukaryota"/>
</dbReference>
<reference evidence="3 4" key="1">
    <citation type="journal article" date="2009" name="Nature">
        <title>Evolution of pathogenicity and sexual reproduction in eight Candida genomes.</title>
        <authorList>
            <person name="Butler G."/>
            <person name="Rasmussen M.D."/>
            <person name="Lin M.F."/>
            <person name="Santos M.A."/>
            <person name="Sakthikumar S."/>
            <person name="Munro C.A."/>
            <person name="Rheinbay E."/>
            <person name="Grabherr M."/>
            <person name="Forche A."/>
            <person name="Reedy J.L."/>
            <person name="Agrafioti I."/>
            <person name="Arnaud M.B."/>
            <person name="Bates S."/>
            <person name="Brown A.J."/>
            <person name="Brunke S."/>
            <person name="Costanzo M.C."/>
            <person name="Fitzpatrick D.A."/>
            <person name="de Groot P.W."/>
            <person name="Harris D."/>
            <person name="Hoyer L.L."/>
            <person name="Hube B."/>
            <person name="Klis F.M."/>
            <person name="Kodira C."/>
            <person name="Lennard N."/>
            <person name="Logue M.E."/>
            <person name="Martin R."/>
            <person name="Neiman A.M."/>
            <person name="Nikolaou E."/>
            <person name="Quail M.A."/>
            <person name="Quinn J."/>
            <person name="Santos M.C."/>
            <person name="Schmitzberger F.F."/>
            <person name="Sherlock G."/>
            <person name="Shah P."/>
            <person name="Silverstein K.A."/>
            <person name="Skrzypek M.S."/>
            <person name="Soll D."/>
            <person name="Staggs R."/>
            <person name="Stansfield I."/>
            <person name="Stumpf M.P."/>
            <person name="Sudbery P.E."/>
            <person name="Srikantha T."/>
            <person name="Zeng Q."/>
            <person name="Berman J."/>
            <person name="Berriman M."/>
            <person name="Heitman J."/>
            <person name="Gow N.A."/>
            <person name="Lorenz M.C."/>
            <person name="Birren B.W."/>
            <person name="Kellis M."/>
            <person name="Cuomo C.A."/>
        </authorList>
    </citation>
    <scope>NUCLEOTIDE SEQUENCE [LARGE SCALE GENOMIC DNA]</scope>
    <source>
        <strain evidence="4">ATCC 11503 / BCRC 21390 / CBS 2605 / JCM 1781 / NBRC 1676 / NRRL YB-4239</strain>
    </source>
</reference>
<dbReference type="InterPro" id="IPR056604">
    <property type="entry name" value="GBF1-like_TPR"/>
</dbReference>
<dbReference type="PROSITE" id="PS50190">
    <property type="entry name" value="SEC7"/>
    <property type="match status" value="1"/>
</dbReference>
<evidence type="ECO:0000259" key="2">
    <source>
        <dbReference type="PROSITE" id="PS50190"/>
    </source>
</evidence>
<dbReference type="InterPro" id="IPR032691">
    <property type="entry name" value="Mon2/Sec7/BIG1-like_HUS"/>
</dbReference>